<sequence length="121" mass="13138">MDKLLAGRRGLVVEDEMLILIMIEDMLADLGCESVSTAATVSQALALIEPQIFDFAMLDMNLNGSNSYAVAEALAARNVPFIFSTGYSGNAIVDGFGDRIVLRKPFLEKELANTLKRLLAL</sequence>
<evidence type="ECO:0000256" key="1">
    <source>
        <dbReference type="ARBA" id="ARBA00022553"/>
    </source>
</evidence>
<evidence type="ECO:0000313" key="4">
    <source>
        <dbReference type="EMBL" id="MDI7925105.1"/>
    </source>
</evidence>
<keyword evidence="1 2" id="KW-0597">Phosphoprotein</keyword>
<dbReference type="SMART" id="SM00448">
    <property type="entry name" value="REC"/>
    <property type="match status" value="1"/>
</dbReference>
<evidence type="ECO:0000259" key="3">
    <source>
        <dbReference type="PROSITE" id="PS50110"/>
    </source>
</evidence>
<dbReference type="GO" id="GO:0000160">
    <property type="term" value="P:phosphorelay signal transduction system"/>
    <property type="evidence" value="ECO:0007669"/>
    <property type="project" value="InterPro"/>
</dbReference>
<organism evidence="4 5">
    <name type="scientific">Ferirhizobium litorale</name>
    <dbReference type="NCBI Taxonomy" id="2927786"/>
    <lineage>
        <taxon>Bacteria</taxon>
        <taxon>Pseudomonadati</taxon>
        <taxon>Pseudomonadota</taxon>
        <taxon>Alphaproteobacteria</taxon>
        <taxon>Hyphomicrobiales</taxon>
        <taxon>Rhizobiaceae</taxon>
        <taxon>Ferirhizobium</taxon>
    </lineage>
</organism>
<keyword evidence="5" id="KW-1185">Reference proteome</keyword>
<protein>
    <submittedName>
        <fullName evidence="4">Response regulator</fullName>
    </submittedName>
</protein>
<dbReference type="PANTHER" id="PTHR44591:SF24">
    <property type="entry name" value="PROTEIN-GLUTAMATE METHYLESTERASE_PROTEIN-GLUTAMINE GLUTAMINASE 1"/>
    <property type="match status" value="1"/>
</dbReference>
<evidence type="ECO:0000313" key="5">
    <source>
        <dbReference type="Proteomes" id="UP001161580"/>
    </source>
</evidence>
<comment type="caution">
    <text evidence="4">The sequence shown here is derived from an EMBL/GenBank/DDBJ whole genome shotgun (WGS) entry which is preliminary data.</text>
</comment>
<feature type="domain" description="Response regulatory" evidence="3">
    <location>
        <begin position="9"/>
        <end position="119"/>
    </location>
</feature>
<dbReference type="InterPro" id="IPR050595">
    <property type="entry name" value="Bact_response_regulator"/>
</dbReference>
<dbReference type="PANTHER" id="PTHR44591">
    <property type="entry name" value="STRESS RESPONSE REGULATOR PROTEIN 1"/>
    <property type="match status" value="1"/>
</dbReference>
<reference evidence="4" key="1">
    <citation type="submission" date="2022-03" db="EMBL/GenBank/DDBJ databases">
        <title>Fererhizobium litorale gen. nov., sp. nov., isolated from sandy sediments of the Sea of Japan seashore.</title>
        <authorList>
            <person name="Romanenko L."/>
            <person name="Kurilenko V."/>
            <person name="Otstavnykh N."/>
            <person name="Svetashev V."/>
            <person name="Tekutyeva L."/>
            <person name="Isaeva M."/>
            <person name="Mikhailov V."/>
        </authorList>
    </citation>
    <scope>NUCLEOTIDE SEQUENCE</scope>
    <source>
        <strain evidence="4">KMM 9576</strain>
    </source>
</reference>
<dbReference type="AlphaFoldDB" id="A0AAE3QH43"/>
<evidence type="ECO:0000256" key="2">
    <source>
        <dbReference type="PROSITE-ProRule" id="PRU00169"/>
    </source>
</evidence>
<dbReference type="PROSITE" id="PS50110">
    <property type="entry name" value="RESPONSE_REGULATORY"/>
    <property type="match status" value="1"/>
</dbReference>
<dbReference type="RefSeq" id="WP_311789436.1">
    <property type="nucleotide sequence ID" value="NZ_JALDYY010000030.1"/>
</dbReference>
<dbReference type="Pfam" id="PF00072">
    <property type="entry name" value="Response_reg"/>
    <property type="match status" value="1"/>
</dbReference>
<accession>A0AAE3QH43</accession>
<dbReference type="EMBL" id="JALDYZ010000023">
    <property type="protein sequence ID" value="MDI7925105.1"/>
    <property type="molecule type" value="Genomic_DNA"/>
</dbReference>
<feature type="modified residue" description="4-aspartylphosphate" evidence="2">
    <location>
        <position position="59"/>
    </location>
</feature>
<name>A0AAE3QH43_9HYPH</name>
<dbReference type="Proteomes" id="UP001161580">
    <property type="component" value="Unassembled WGS sequence"/>
</dbReference>
<proteinExistence type="predicted"/>
<dbReference type="SUPFAM" id="SSF52172">
    <property type="entry name" value="CheY-like"/>
    <property type="match status" value="1"/>
</dbReference>
<dbReference type="InterPro" id="IPR001789">
    <property type="entry name" value="Sig_transdc_resp-reg_receiver"/>
</dbReference>
<gene>
    <name evidence="4" type="ORF">MRS75_23930</name>
</gene>
<dbReference type="Gene3D" id="3.40.50.2300">
    <property type="match status" value="1"/>
</dbReference>
<dbReference type="InterPro" id="IPR011006">
    <property type="entry name" value="CheY-like_superfamily"/>
</dbReference>